<organism evidence="1 2">
    <name type="scientific">Biomphalaria pfeifferi</name>
    <name type="common">Bloodfluke planorb</name>
    <name type="synonym">Freshwater snail</name>
    <dbReference type="NCBI Taxonomy" id="112525"/>
    <lineage>
        <taxon>Eukaryota</taxon>
        <taxon>Metazoa</taxon>
        <taxon>Spiralia</taxon>
        <taxon>Lophotrochozoa</taxon>
        <taxon>Mollusca</taxon>
        <taxon>Gastropoda</taxon>
        <taxon>Heterobranchia</taxon>
        <taxon>Euthyneura</taxon>
        <taxon>Panpulmonata</taxon>
        <taxon>Hygrophila</taxon>
        <taxon>Lymnaeoidea</taxon>
        <taxon>Planorbidae</taxon>
        <taxon>Biomphalaria</taxon>
    </lineage>
</organism>
<feature type="non-terminal residue" evidence="1">
    <location>
        <position position="58"/>
    </location>
</feature>
<dbReference type="EMBL" id="JASAOG010000094">
    <property type="protein sequence ID" value="KAK0052509.1"/>
    <property type="molecule type" value="Genomic_DNA"/>
</dbReference>
<sequence length="58" mass="6514">MGTGSCGQLYRNINLEVVDYKEGVKGERDWYRELPRGPICWPNVVSSGASLKRKQTNG</sequence>
<evidence type="ECO:0000313" key="2">
    <source>
        <dbReference type="Proteomes" id="UP001233172"/>
    </source>
</evidence>
<dbReference type="AlphaFoldDB" id="A0AAD8BET9"/>
<gene>
    <name evidence="1" type="ORF">Bpfe_018093</name>
</gene>
<reference evidence="1" key="2">
    <citation type="submission" date="2023-04" db="EMBL/GenBank/DDBJ databases">
        <authorList>
            <person name="Bu L."/>
            <person name="Lu L."/>
            <person name="Laidemitt M.R."/>
            <person name="Zhang S.M."/>
            <person name="Mutuku M."/>
            <person name="Mkoji G."/>
            <person name="Steinauer M."/>
            <person name="Loker E.S."/>
        </authorList>
    </citation>
    <scope>NUCLEOTIDE SEQUENCE</scope>
    <source>
        <strain evidence="1">KasaAsao</strain>
        <tissue evidence="1">Whole Snail</tissue>
    </source>
</reference>
<reference evidence="1" key="1">
    <citation type="journal article" date="2023" name="PLoS Negl. Trop. Dis.">
        <title>A genome sequence for Biomphalaria pfeifferi, the major vector snail for the human-infecting parasite Schistosoma mansoni.</title>
        <authorList>
            <person name="Bu L."/>
            <person name="Lu L."/>
            <person name="Laidemitt M.R."/>
            <person name="Zhang S.M."/>
            <person name="Mutuku M."/>
            <person name="Mkoji G."/>
            <person name="Steinauer M."/>
            <person name="Loker E.S."/>
        </authorList>
    </citation>
    <scope>NUCLEOTIDE SEQUENCE</scope>
    <source>
        <strain evidence="1">KasaAsao</strain>
    </source>
</reference>
<name>A0AAD8BET9_BIOPF</name>
<keyword evidence="2" id="KW-1185">Reference proteome</keyword>
<comment type="caution">
    <text evidence="1">The sequence shown here is derived from an EMBL/GenBank/DDBJ whole genome shotgun (WGS) entry which is preliminary data.</text>
</comment>
<evidence type="ECO:0000313" key="1">
    <source>
        <dbReference type="EMBL" id="KAK0052509.1"/>
    </source>
</evidence>
<proteinExistence type="predicted"/>
<dbReference type="Proteomes" id="UP001233172">
    <property type="component" value="Unassembled WGS sequence"/>
</dbReference>
<accession>A0AAD8BET9</accession>
<protein>
    <submittedName>
        <fullName evidence="1">Uncharacterized protein</fullName>
    </submittedName>
</protein>